<proteinExistence type="predicted"/>
<comment type="caution">
    <text evidence="1">The sequence shown here is derived from an EMBL/GenBank/DDBJ whole genome shotgun (WGS) entry which is preliminary data.</text>
</comment>
<accession>A0AA41RQ60</accession>
<organism evidence="1 2">
    <name type="scientific">Papaver nudicaule</name>
    <name type="common">Iceland poppy</name>
    <dbReference type="NCBI Taxonomy" id="74823"/>
    <lineage>
        <taxon>Eukaryota</taxon>
        <taxon>Viridiplantae</taxon>
        <taxon>Streptophyta</taxon>
        <taxon>Embryophyta</taxon>
        <taxon>Tracheophyta</taxon>
        <taxon>Spermatophyta</taxon>
        <taxon>Magnoliopsida</taxon>
        <taxon>Ranunculales</taxon>
        <taxon>Papaveraceae</taxon>
        <taxon>Papaveroideae</taxon>
        <taxon>Papaver</taxon>
    </lineage>
</organism>
<dbReference type="AlphaFoldDB" id="A0AA41RQ60"/>
<keyword evidence="2" id="KW-1185">Reference proteome</keyword>
<dbReference type="EMBL" id="JAJJMA010012376">
    <property type="protein sequence ID" value="MCL7022557.1"/>
    <property type="molecule type" value="Genomic_DNA"/>
</dbReference>
<dbReference type="Proteomes" id="UP001177140">
    <property type="component" value="Unassembled WGS sequence"/>
</dbReference>
<dbReference type="PANTHER" id="PTHR34206">
    <property type="entry name" value="OS06G0193300 PROTEIN"/>
    <property type="match status" value="1"/>
</dbReference>
<protein>
    <submittedName>
        <fullName evidence="1">Uncharacterized protein</fullName>
    </submittedName>
</protein>
<name>A0AA41RQ60_PAPNU</name>
<gene>
    <name evidence="1" type="ORF">MKW94_025554</name>
</gene>
<sequence>MAVRCPCTCSCPQIIAQRNSMMYEKSLNKVFMGHKRSTQISTNNKTSKLQIRSSIYNKVFEDQARGIVCYKDENGEIICEGFDEGPRVNEQDLRIANNQKEIEIIEMLRRSCVQIAAEEDGLKHAAKSRIAAIEDVDWNGFRRYY</sequence>
<dbReference type="PANTHER" id="PTHR34206:SF1">
    <property type="entry name" value="OS10G0390701 PROTEIN"/>
    <property type="match status" value="1"/>
</dbReference>
<evidence type="ECO:0000313" key="1">
    <source>
        <dbReference type="EMBL" id="MCL7022557.1"/>
    </source>
</evidence>
<evidence type="ECO:0000313" key="2">
    <source>
        <dbReference type="Proteomes" id="UP001177140"/>
    </source>
</evidence>
<reference evidence="1" key="1">
    <citation type="submission" date="2022-03" db="EMBL/GenBank/DDBJ databases">
        <title>A functionally conserved STORR gene fusion in Papaver species that diverged 16.8 million years ago.</title>
        <authorList>
            <person name="Catania T."/>
        </authorList>
    </citation>
    <scope>NUCLEOTIDE SEQUENCE</scope>
    <source>
        <strain evidence="1">S-191538</strain>
    </source>
</reference>